<gene>
    <name evidence="1" type="ORF">VNO77_44293</name>
</gene>
<dbReference type="Proteomes" id="UP001367508">
    <property type="component" value="Unassembled WGS sequence"/>
</dbReference>
<organism evidence="1 2">
    <name type="scientific">Canavalia gladiata</name>
    <name type="common">Sword bean</name>
    <name type="synonym">Dolichos gladiatus</name>
    <dbReference type="NCBI Taxonomy" id="3824"/>
    <lineage>
        <taxon>Eukaryota</taxon>
        <taxon>Viridiplantae</taxon>
        <taxon>Streptophyta</taxon>
        <taxon>Embryophyta</taxon>
        <taxon>Tracheophyta</taxon>
        <taxon>Spermatophyta</taxon>
        <taxon>Magnoliopsida</taxon>
        <taxon>eudicotyledons</taxon>
        <taxon>Gunneridae</taxon>
        <taxon>Pentapetalae</taxon>
        <taxon>rosids</taxon>
        <taxon>fabids</taxon>
        <taxon>Fabales</taxon>
        <taxon>Fabaceae</taxon>
        <taxon>Papilionoideae</taxon>
        <taxon>50 kb inversion clade</taxon>
        <taxon>NPAAA clade</taxon>
        <taxon>indigoferoid/millettioid clade</taxon>
        <taxon>Phaseoleae</taxon>
        <taxon>Canavalia</taxon>
    </lineage>
</organism>
<sequence>MTQLARNPIRNYLIWPKLLGDQLGLVAAQCSQNGGAHNCLTLPRNYRSLSMDARRPTCTAAWRLGLCAHVAIAIGTSVEVNMAPNFPKYGKKL</sequence>
<name>A0AAN9JVN6_CANGL</name>
<dbReference type="AlphaFoldDB" id="A0AAN9JVN6"/>
<evidence type="ECO:0000313" key="1">
    <source>
        <dbReference type="EMBL" id="KAK7306360.1"/>
    </source>
</evidence>
<dbReference type="EMBL" id="JAYMYQ010000011">
    <property type="protein sequence ID" value="KAK7306360.1"/>
    <property type="molecule type" value="Genomic_DNA"/>
</dbReference>
<keyword evidence="2" id="KW-1185">Reference proteome</keyword>
<comment type="caution">
    <text evidence="1">The sequence shown here is derived from an EMBL/GenBank/DDBJ whole genome shotgun (WGS) entry which is preliminary data.</text>
</comment>
<reference evidence="1 2" key="1">
    <citation type="submission" date="2024-01" db="EMBL/GenBank/DDBJ databases">
        <title>The genomes of 5 underutilized Papilionoideae crops provide insights into root nodulation and disease resistanc.</title>
        <authorList>
            <person name="Jiang F."/>
        </authorList>
    </citation>
    <scope>NUCLEOTIDE SEQUENCE [LARGE SCALE GENOMIC DNA]</scope>
    <source>
        <strain evidence="1">LVBAO_FW01</strain>
        <tissue evidence="1">Leaves</tissue>
    </source>
</reference>
<protein>
    <submittedName>
        <fullName evidence="1">Uncharacterized protein</fullName>
    </submittedName>
</protein>
<accession>A0AAN9JVN6</accession>
<proteinExistence type="predicted"/>
<evidence type="ECO:0000313" key="2">
    <source>
        <dbReference type="Proteomes" id="UP001367508"/>
    </source>
</evidence>